<evidence type="ECO:0000313" key="1">
    <source>
        <dbReference type="EMBL" id="PWJ66848.1"/>
    </source>
</evidence>
<comment type="caution">
    <text evidence="1">The sequence shown here is derived from an EMBL/GenBank/DDBJ whole genome shotgun (WGS) entry which is preliminary data.</text>
</comment>
<sequence length="68" mass="7682">MPEHYTLGIVALGIVLPRPRSGCSREMPLRYATREAYRKASRGGDLADTWRKHAGFRFLKGFTLSSEV</sequence>
<proteinExistence type="predicted"/>
<dbReference type="EMBL" id="QGDV01000001">
    <property type="protein sequence ID" value="PWJ66848.1"/>
    <property type="molecule type" value="Genomic_DNA"/>
</dbReference>
<evidence type="ECO:0000313" key="2">
    <source>
        <dbReference type="Proteomes" id="UP000245674"/>
    </source>
</evidence>
<name>A0ABX5LM64_9MICO</name>
<gene>
    <name evidence="1" type="ORF">B0H03_101304</name>
</gene>
<keyword evidence="2" id="KW-1185">Reference proteome</keyword>
<dbReference type="Proteomes" id="UP000245674">
    <property type="component" value="Unassembled WGS sequence"/>
</dbReference>
<accession>A0ABX5LM64</accession>
<organism evidence="1 2">
    <name type="scientific">Rathayibacter iranicus NCPPB 2253 = VKM Ac-1602</name>
    <dbReference type="NCBI Taxonomy" id="1328868"/>
    <lineage>
        <taxon>Bacteria</taxon>
        <taxon>Bacillati</taxon>
        <taxon>Actinomycetota</taxon>
        <taxon>Actinomycetes</taxon>
        <taxon>Micrococcales</taxon>
        <taxon>Microbacteriaceae</taxon>
        <taxon>Rathayibacter</taxon>
    </lineage>
</organism>
<protein>
    <submittedName>
        <fullName evidence="1">Uncharacterized protein</fullName>
    </submittedName>
</protein>
<reference evidence="1 2" key="1">
    <citation type="submission" date="2018-03" db="EMBL/GenBank/DDBJ databases">
        <title>Genomic Encyclopedia of Type Strains, Phase III (KMG-III): the genomes of soil and plant-associated and newly described type strains.</title>
        <authorList>
            <person name="Whitman W."/>
        </authorList>
    </citation>
    <scope>NUCLEOTIDE SEQUENCE [LARGE SCALE GENOMIC DNA]</scope>
    <source>
        <strain evidence="1 2">VKM Ac-1602</strain>
    </source>
</reference>